<keyword evidence="2" id="KW-1185">Reference proteome</keyword>
<proteinExistence type="predicted"/>
<evidence type="ECO:0000313" key="2">
    <source>
        <dbReference type="Proteomes" id="UP000188174"/>
    </source>
</evidence>
<dbReference type="EMBL" id="CP019630">
    <property type="protein sequence ID" value="AQQ02652.1"/>
    <property type="molecule type" value="Genomic_DNA"/>
</dbReference>
<organism evidence="1 2">
    <name type="scientific">Roseibium algicola</name>
    <dbReference type="NCBI Taxonomy" id="2857014"/>
    <lineage>
        <taxon>Bacteria</taxon>
        <taxon>Pseudomonadati</taxon>
        <taxon>Pseudomonadota</taxon>
        <taxon>Alphaproteobacteria</taxon>
        <taxon>Hyphomicrobiales</taxon>
        <taxon>Stappiaceae</taxon>
        <taxon>Roseibium</taxon>
    </lineage>
</organism>
<accession>A0ABM6HXK5</accession>
<name>A0ABM6HXK5_9HYPH</name>
<protein>
    <recommendedName>
        <fullName evidence="3">RNase H type-1 domain-containing protein</fullName>
    </recommendedName>
</protein>
<dbReference type="Proteomes" id="UP000188174">
    <property type="component" value="Chromosome"/>
</dbReference>
<reference evidence="1 2" key="1">
    <citation type="submission" date="2017-02" db="EMBL/GenBank/DDBJ databases">
        <authorList>
            <person name="Jeong S."/>
        </authorList>
    </citation>
    <scope>NUCLEOTIDE SEQUENCE [LARGE SCALE GENOMIC DNA]</scope>
    <source>
        <strain evidence="1 2">RMAR6-6</strain>
    </source>
</reference>
<sequence length="96" mass="10769">MHSLNPVLDQLFQAARYLRDHQSCLVVRSDCLVILPNIEASASVVRASLKFSCRFMANACNSFLWHKPCSSNSGLNHWKFLMKHGLVSLVGINVQP</sequence>
<evidence type="ECO:0008006" key="3">
    <source>
        <dbReference type="Google" id="ProtNLM"/>
    </source>
</evidence>
<evidence type="ECO:0000313" key="1">
    <source>
        <dbReference type="EMBL" id="AQQ02652.1"/>
    </source>
</evidence>
<gene>
    <name evidence="1" type="ORF">B0E33_02760</name>
</gene>